<sequence>MPATIIEPRHVEASLTYFTGKDPSYTIDFTQPGGEDRHSAVEKNIESVPVKIQDARGIESQFSLPTNGFVYTKHKIDGLEDCATEEDVQALVVPATEQLVKEVLGAHKTVVFTSRIRNVSEDFNKRADNRAPALSVHSDFTPAGALRVLEGAVPDAEERERLARGRVVLINVWRPLKTIKRDPLAVCDWASVTPEKDMVPLRFDFSHGWNELAKWRSSDAHQWYYLSAQTPEEPLLFMQWDSETAKGQNVPHSAFVDGMYADGPARESIEIKMAAFF</sequence>
<evidence type="ECO:0000256" key="1">
    <source>
        <dbReference type="ARBA" id="ARBA00023604"/>
    </source>
</evidence>
<dbReference type="PANTHER" id="PTHR34598">
    <property type="entry name" value="BLL6449 PROTEIN"/>
    <property type="match status" value="1"/>
</dbReference>
<gene>
    <name evidence="2" type="ORF">N0V93_002149</name>
</gene>
<dbReference type="Proteomes" id="UP001140453">
    <property type="component" value="Unassembled WGS sequence"/>
</dbReference>
<dbReference type="OrthoDB" id="412788at2759"/>
<name>A0A9W8YY35_9PEZI</name>
<reference evidence="2" key="1">
    <citation type="submission" date="2022-10" db="EMBL/GenBank/DDBJ databases">
        <title>Tapping the CABI collections for fungal endophytes: first genome assemblies for Collariella, Neodidymelliopsis, Ascochyta clinopodiicola, Didymella pomorum, Didymosphaeria variabile, Neocosmospora piperis and Neocucurbitaria cava.</title>
        <authorList>
            <person name="Hill R."/>
        </authorList>
    </citation>
    <scope>NUCLEOTIDE SEQUENCE</scope>
    <source>
        <strain evidence="2">IMI 355082</strain>
    </source>
</reference>
<accession>A0A9W8YY35</accession>
<dbReference type="AlphaFoldDB" id="A0A9W8YY35"/>
<proteinExistence type="inferred from homology"/>
<protein>
    <recommendedName>
        <fullName evidence="4">Methyltransferase</fullName>
    </recommendedName>
</protein>
<dbReference type="EMBL" id="JAPEVB010000002">
    <property type="protein sequence ID" value="KAJ4392945.1"/>
    <property type="molecule type" value="Genomic_DNA"/>
</dbReference>
<dbReference type="InterPro" id="IPR044053">
    <property type="entry name" value="AsaB-like"/>
</dbReference>
<dbReference type="NCBIfam" id="NF041278">
    <property type="entry name" value="CmcJ_NvfI_EfuI"/>
    <property type="match status" value="1"/>
</dbReference>
<dbReference type="GO" id="GO:0016491">
    <property type="term" value="F:oxidoreductase activity"/>
    <property type="evidence" value="ECO:0007669"/>
    <property type="project" value="InterPro"/>
</dbReference>
<evidence type="ECO:0000313" key="3">
    <source>
        <dbReference type="Proteomes" id="UP001140453"/>
    </source>
</evidence>
<comment type="similarity">
    <text evidence="1">Belongs to the asaB hydroxylase/desaturase family.</text>
</comment>
<organism evidence="2 3">
    <name type="scientific">Gnomoniopsis smithogilvyi</name>
    <dbReference type="NCBI Taxonomy" id="1191159"/>
    <lineage>
        <taxon>Eukaryota</taxon>
        <taxon>Fungi</taxon>
        <taxon>Dikarya</taxon>
        <taxon>Ascomycota</taxon>
        <taxon>Pezizomycotina</taxon>
        <taxon>Sordariomycetes</taxon>
        <taxon>Sordariomycetidae</taxon>
        <taxon>Diaporthales</taxon>
        <taxon>Gnomoniaceae</taxon>
        <taxon>Gnomoniopsis</taxon>
    </lineage>
</organism>
<dbReference type="PANTHER" id="PTHR34598:SF3">
    <property type="entry name" value="OXIDOREDUCTASE AN1597"/>
    <property type="match status" value="1"/>
</dbReference>
<evidence type="ECO:0000313" key="2">
    <source>
        <dbReference type="EMBL" id="KAJ4392945.1"/>
    </source>
</evidence>
<comment type="caution">
    <text evidence="2">The sequence shown here is derived from an EMBL/GenBank/DDBJ whole genome shotgun (WGS) entry which is preliminary data.</text>
</comment>
<keyword evidence="3" id="KW-1185">Reference proteome</keyword>
<evidence type="ECO:0008006" key="4">
    <source>
        <dbReference type="Google" id="ProtNLM"/>
    </source>
</evidence>